<dbReference type="GO" id="GO:0000155">
    <property type="term" value="F:phosphorelay sensor kinase activity"/>
    <property type="evidence" value="ECO:0007669"/>
    <property type="project" value="InterPro"/>
</dbReference>
<keyword evidence="13" id="KW-0472">Membrane</keyword>
<dbReference type="FunFam" id="3.30.565.10:FF:000010">
    <property type="entry name" value="Sensor histidine kinase RcsC"/>
    <property type="match status" value="1"/>
</dbReference>
<evidence type="ECO:0000256" key="3">
    <source>
        <dbReference type="ARBA" id="ARBA00022553"/>
    </source>
</evidence>
<dbReference type="SUPFAM" id="SSF52172">
    <property type="entry name" value="CheY-like"/>
    <property type="match status" value="2"/>
</dbReference>
<dbReference type="InterPro" id="IPR003594">
    <property type="entry name" value="HATPase_dom"/>
</dbReference>
<dbReference type="EMBL" id="JANUCT010000009">
    <property type="protein sequence ID" value="MCS3903534.1"/>
    <property type="molecule type" value="Genomic_DNA"/>
</dbReference>
<evidence type="ECO:0000256" key="9">
    <source>
        <dbReference type="ARBA" id="ARBA00064003"/>
    </source>
</evidence>
<comment type="caution">
    <text evidence="16">The sequence shown here is derived from an EMBL/GenBank/DDBJ whole genome shotgun (WGS) entry which is preliminary data.</text>
</comment>
<dbReference type="Gene3D" id="1.10.287.130">
    <property type="match status" value="1"/>
</dbReference>
<dbReference type="Pfam" id="PF02518">
    <property type="entry name" value="HATPase_c"/>
    <property type="match status" value="1"/>
</dbReference>
<feature type="modified residue" description="4-aspartylphosphate" evidence="11">
    <location>
        <position position="634"/>
    </location>
</feature>
<evidence type="ECO:0000256" key="13">
    <source>
        <dbReference type="SAM" id="Phobius"/>
    </source>
</evidence>
<dbReference type="AlphaFoldDB" id="A0AAE3L159"/>
<dbReference type="SUPFAM" id="SSF47384">
    <property type="entry name" value="Homodimeric domain of signal transducing histidine kinase"/>
    <property type="match status" value="1"/>
</dbReference>
<feature type="domain" description="Response regulatory" evidence="15">
    <location>
        <begin position="724"/>
        <end position="843"/>
    </location>
</feature>
<dbReference type="InterPro" id="IPR004358">
    <property type="entry name" value="Sig_transdc_His_kin-like_C"/>
</dbReference>
<name>A0AAE3L159_9GAMM</name>
<dbReference type="GO" id="GO:0005524">
    <property type="term" value="F:ATP binding"/>
    <property type="evidence" value="ECO:0007669"/>
    <property type="project" value="UniProtKB-KW"/>
</dbReference>
<feature type="domain" description="Response regulatory" evidence="15">
    <location>
        <begin position="583"/>
        <end position="700"/>
    </location>
</feature>
<dbReference type="Pfam" id="PF00512">
    <property type="entry name" value="HisKA"/>
    <property type="match status" value="1"/>
</dbReference>
<organism evidence="16 17">
    <name type="scientific">Methylohalomonas lacus</name>
    <dbReference type="NCBI Taxonomy" id="398773"/>
    <lineage>
        <taxon>Bacteria</taxon>
        <taxon>Pseudomonadati</taxon>
        <taxon>Pseudomonadota</taxon>
        <taxon>Gammaproteobacteria</taxon>
        <taxon>Methylohalomonadales</taxon>
        <taxon>Methylohalomonadaceae</taxon>
        <taxon>Methylohalomonas</taxon>
    </lineage>
</organism>
<dbReference type="SMART" id="SM00387">
    <property type="entry name" value="HATPase_c"/>
    <property type="match status" value="1"/>
</dbReference>
<dbReference type="CDD" id="cd17546">
    <property type="entry name" value="REC_hyHK_CKI1_RcsC-like"/>
    <property type="match status" value="1"/>
</dbReference>
<evidence type="ECO:0000259" key="15">
    <source>
        <dbReference type="PROSITE" id="PS50110"/>
    </source>
</evidence>
<dbReference type="SMART" id="SM00448">
    <property type="entry name" value="REC"/>
    <property type="match status" value="2"/>
</dbReference>
<feature type="coiled-coil region" evidence="12">
    <location>
        <begin position="304"/>
        <end position="331"/>
    </location>
</feature>
<evidence type="ECO:0000256" key="8">
    <source>
        <dbReference type="ARBA" id="ARBA00023012"/>
    </source>
</evidence>
<comment type="catalytic activity">
    <reaction evidence="1">
        <text>ATP + protein L-histidine = ADP + protein N-phospho-L-histidine.</text>
        <dbReference type="EC" id="2.7.13.3"/>
    </reaction>
</comment>
<dbReference type="EC" id="2.7.13.3" evidence="2"/>
<dbReference type="FunFam" id="1.10.287.130:FF:000002">
    <property type="entry name" value="Two-component osmosensing histidine kinase"/>
    <property type="match status" value="1"/>
</dbReference>
<dbReference type="Gene3D" id="3.30.565.10">
    <property type="entry name" value="Histidine kinase-like ATPase, C-terminal domain"/>
    <property type="match status" value="1"/>
</dbReference>
<evidence type="ECO:0000256" key="6">
    <source>
        <dbReference type="ARBA" id="ARBA00022777"/>
    </source>
</evidence>
<keyword evidence="8" id="KW-0902">Two-component regulatory system</keyword>
<dbReference type="InterPro" id="IPR036097">
    <property type="entry name" value="HisK_dim/P_sf"/>
</dbReference>
<dbReference type="InterPro" id="IPR005467">
    <property type="entry name" value="His_kinase_dom"/>
</dbReference>
<evidence type="ECO:0000256" key="12">
    <source>
        <dbReference type="SAM" id="Coils"/>
    </source>
</evidence>
<feature type="transmembrane region" description="Helical" evidence="13">
    <location>
        <begin position="22"/>
        <end position="43"/>
    </location>
</feature>
<reference evidence="16" key="1">
    <citation type="submission" date="2022-08" db="EMBL/GenBank/DDBJ databases">
        <title>Genomic Encyclopedia of Type Strains, Phase III (KMG-III): the genomes of soil and plant-associated and newly described type strains.</title>
        <authorList>
            <person name="Whitman W."/>
        </authorList>
    </citation>
    <scope>NUCLEOTIDE SEQUENCE</scope>
    <source>
        <strain evidence="16">HMT 1</strain>
    </source>
</reference>
<dbReference type="PANTHER" id="PTHR45339">
    <property type="entry name" value="HYBRID SIGNAL TRANSDUCTION HISTIDINE KINASE J"/>
    <property type="match status" value="1"/>
</dbReference>
<keyword evidence="7" id="KW-0067">ATP-binding</keyword>
<evidence type="ECO:0000256" key="10">
    <source>
        <dbReference type="ARBA" id="ARBA00068150"/>
    </source>
</evidence>
<evidence type="ECO:0000256" key="2">
    <source>
        <dbReference type="ARBA" id="ARBA00012438"/>
    </source>
</evidence>
<dbReference type="CDD" id="cd00156">
    <property type="entry name" value="REC"/>
    <property type="match status" value="1"/>
</dbReference>
<dbReference type="Gene3D" id="3.40.50.2300">
    <property type="match status" value="2"/>
</dbReference>
<keyword evidence="4" id="KW-0808">Transferase</keyword>
<feature type="modified residue" description="4-aspartylphosphate" evidence="11">
    <location>
        <position position="773"/>
    </location>
</feature>
<dbReference type="PRINTS" id="PR00344">
    <property type="entry name" value="BCTRLSENSOR"/>
</dbReference>
<evidence type="ECO:0000256" key="7">
    <source>
        <dbReference type="ARBA" id="ARBA00022840"/>
    </source>
</evidence>
<dbReference type="PROSITE" id="PS50110">
    <property type="entry name" value="RESPONSE_REGULATORY"/>
    <property type="match status" value="2"/>
</dbReference>
<keyword evidence="13" id="KW-0812">Transmembrane</keyword>
<keyword evidence="6 16" id="KW-0418">Kinase</keyword>
<evidence type="ECO:0000259" key="14">
    <source>
        <dbReference type="PROSITE" id="PS50109"/>
    </source>
</evidence>
<dbReference type="CDD" id="cd16922">
    <property type="entry name" value="HATPase_EvgS-ArcB-TorS-like"/>
    <property type="match status" value="1"/>
</dbReference>
<dbReference type="PROSITE" id="PS50109">
    <property type="entry name" value="HIS_KIN"/>
    <property type="match status" value="1"/>
</dbReference>
<dbReference type="CDD" id="cd00082">
    <property type="entry name" value="HisKA"/>
    <property type="match status" value="1"/>
</dbReference>
<evidence type="ECO:0000313" key="17">
    <source>
        <dbReference type="Proteomes" id="UP001204445"/>
    </source>
</evidence>
<evidence type="ECO:0000256" key="1">
    <source>
        <dbReference type="ARBA" id="ARBA00000085"/>
    </source>
</evidence>
<protein>
    <recommendedName>
        <fullName evidence="10">Sensory/regulatory protein RpfC</fullName>
        <ecNumber evidence="2">2.7.13.3</ecNumber>
    </recommendedName>
</protein>
<keyword evidence="3 11" id="KW-0597">Phosphoprotein</keyword>
<dbReference type="Pfam" id="PF00072">
    <property type="entry name" value="Response_reg"/>
    <property type="match status" value="2"/>
</dbReference>
<dbReference type="InterPro" id="IPR011006">
    <property type="entry name" value="CheY-like_superfamily"/>
</dbReference>
<sequence length="845" mass="92800">MNAGTASLTGHAAPGRDWRRRLLYLLPIGLGLAFTLVLFLLAWRAEIDNQRREFVLESVSFSDAINQRLNTAEEALVSVSALLEMDITLDDNQYTAYMRDLLRRHEFIAAGFVSTAADAERLHAGKLDIAHEFTRNIALAPAVAALTGHDLYPATLELAASSGATAPSPPVAEQPSGGFWLLRLLPAGPDNAQRLVGLLIDPTALVDNRARFNRASVRLLIETAGLTGRQQIYARDAEQQAGLQAAGFERDSQFQMPAFSVRLQSQRPLYWNELEQGLLLTALLVGIGVTLLMLALARSRDMQARELEQRNAVIERQVEEQTQELAIARDQALEASKVKSEFLASMSHEIRTPLNAIIGMSDLLADTPLTSEQQKYINVFHNAGQALLSLVNDILDLSKIEAHQLVLEQIPFDLEEVLEEAIDIYALKAAEKGLELNFHIEPDVHVARLGDPSRLRQIILNLISNALKFTERGQVHVHVSNATDAADMLHCVVEDTGIGIPADKCEAIFASFTQVDSSTTRKYGGTGLGLTICKRLVELMDGQIWVTSDSGQGSRFQFDVRLPQTARAERKRPTPTVDLHGRCVLIVDDNDTNRMILNSALTAAGAEVTELSNGPAALAELSAHAGHYDLVLLDRHMPGQTGIDVVERLRAQGQRVNTILMLSSADLSDDLPYIKSLGLGGYLIKPLKRSELMQVMAAILDTAGDAGKVNKPAEPAPASLPDKRVLLVEDNADNRMLVQAYLKPLQMTIDEAENGEQALELFTRNRYDLVLMDVQMPVMDGHEAARRIRALEGEQARPAITIVALTAHAIKEEIDKCMAAGCNHHLSKPIKKTVLVETVRQYLQT</sequence>
<keyword evidence="13" id="KW-1133">Transmembrane helix</keyword>
<dbReference type="SUPFAM" id="SSF55874">
    <property type="entry name" value="ATPase domain of HSP90 chaperone/DNA topoisomerase II/histidine kinase"/>
    <property type="match status" value="1"/>
</dbReference>
<dbReference type="InterPro" id="IPR001789">
    <property type="entry name" value="Sig_transdc_resp-reg_receiver"/>
</dbReference>
<gene>
    <name evidence="16" type="ORF">J2T55_001560</name>
</gene>
<accession>A0AAE3L159</accession>
<comment type="subunit">
    <text evidence="9">At low DSF concentrations, interacts with RpfF.</text>
</comment>
<dbReference type="Proteomes" id="UP001204445">
    <property type="component" value="Unassembled WGS sequence"/>
</dbReference>
<proteinExistence type="predicted"/>
<evidence type="ECO:0000313" key="16">
    <source>
        <dbReference type="EMBL" id="MCS3903534.1"/>
    </source>
</evidence>
<dbReference type="RefSeq" id="WP_259055367.1">
    <property type="nucleotide sequence ID" value="NZ_JANUCT010000009.1"/>
</dbReference>
<keyword evidence="5" id="KW-0547">Nucleotide-binding</keyword>
<keyword evidence="17" id="KW-1185">Reference proteome</keyword>
<keyword evidence="12" id="KW-0175">Coiled coil</keyword>
<evidence type="ECO:0000256" key="4">
    <source>
        <dbReference type="ARBA" id="ARBA00022679"/>
    </source>
</evidence>
<feature type="domain" description="Histidine kinase" evidence="14">
    <location>
        <begin position="345"/>
        <end position="564"/>
    </location>
</feature>
<evidence type="ECO:0000256" key="11">
    <source>
        <dbReference type="PROSITE-ProRule" id="PRU00169"/>
    </source>
</evidence>
<dbReference type="InterPro" id="IPR036890">
    <property type="entry name" value="HATPase_C_sf"/>
</dbReference>
<dbReference type="SMART" id="SM00388">
    <property type="entry name" value="HisKA"/>
    <property type="match status" value="1"/>
</dbReference>
<dbReference type="InterPro" id="IPR003661">
    <property type="entry name" value="HisK_dim/P_dom"/>
</dbReference>
<evidence type="ECO:0000256" key="5">
    <source>
        <dbReference type="ARBA" id="ARBA00022741"/>
    </source>
</evidence>
<dbReference type="PANTHER" id="PTHR45339:SF1">
    <property type="entry name" value="HYBRID SIGNAL TRANSDUCTION HISTIDINE KINASE J"/>
    <property type="match status" value="1"/>
</dbReference>